<dbReference type="GO" id="GO:0005524">
    <property type="term" value="F:ATP binding"/>
    <property type="evidence" value="ECO:0007669"/>
    <property type="project" value="UniProtKB-KW"/>
</dbReference>
<keyword evidence="4 6" id="KW-0067">ATP-binding</keyword>
<dbReference type="InterPro" id="IPR027417">
    <property type="entry name" value="P-loop_NTPase"/>
</dbReference>
<dbReference type="InterPro" id="IPR003593">
    <property type="entry name" value="AAA+_ATPase"/>
</dbReference>
<evidence type="ECO:0000256" key="4">
    <source>
        <dbReference type="ARBA" id="ARBA00022840"/>
    </source>
</evidence>
<keyword evidence="2" id="KW-0813">Transport</keyword>
<dbReference type="RefSeq" id="WP_101880318.1">
    <property type="nucleotide sequence ID" value="NZ_NIHM01000034.1"/>
</dbReference>
<evidence type="ECO:0000256" key="1">
    <source>
        <dbReference type="ARBA" id="ARBA00005417"/>
    </source>
</evidence>
<dbReference type="PANTHER" id="PTHR43335">
    <property type="entry name" value="ABC TRANSPORTER, ATP-BINDING PROTEIN"/>
    <property type="match status" value="1"/>
</dbReference>
<organism evidence="6 7">
    <name type="scientific">Mediterraneibacter gnavus</name>
    <name type="common">Ruminococcus gnavus</name>
    <dbReference type="NCBI Taxonomy" id="33038"/>
    <lineage>
        <taxon>Bacteria</taxon>
        <taxon>Bacillati</taxon>
        <taxon>Bacillota</taxon>
        <taxon>Clostridia</taxon>
        <taxon>Lachnospirales</taxon>
        <taxon>Lachnospiraceae</taxon>
        <taxon>Mediterraneibacter</taxon>
    </lineage>
</organism>
<feature type="domain" description="ABC transporter" evidence="5">
    <location>
        <begin position="5"/>
        <end position="234"/>
    </location>
</feature>
<dbReference type="EMBL" id="NIHM01000034">
    <property type="protein sequence ID" value="PLT52431.1"/>
    <property type="molecule type" value="Genomic_DNA"/>
</dbReference>
<protein>
    <submittedName>
        <fullName evidence="6">Bacitracin ABC transporter ATP-binding protein</fullName>
    </submittedName>
</protein>
<dbReference type="InterPro" id="IPR017871">
    <property type="entry name" value="ABC_transporter-like_CS"/>
</dbReference>
<evidence type="ECO:0000259" key="5">
    <source>
        <dbReference type="PROSITE" id="PS50893"/>
    </source>
</evidence>
<accession>A0A2N5NEB5</accession>
<sequence length="304" mass="33994">MEYVLKTKDLKKTYGNYNALNGLSMNVPKGSIYGLIGRNGVGKTTLIRLICGLQKATEGDFSLYGINNHSKEIVRTRKRIGAVVETPSIYLDMSAEDNLKQQYRILGIPSYSTIPDLLKLVGLENTGKKKARNFSLGMRQRLGIAIALSGSPDFLILDEPINGLDPQGIIEIRELILKLNHEHDITVLISSHILDELSRIATHFGFIDKGQMIQEISALELNTKCRKCVKLTVSNMEVLCNVLTEKGYDYSVISDKEIDVFAKLDITSLVVELAKKECNVLNIQEQDESLENYYINLIGGNRNE</sequence>
<dbReference type="PROSITE" id="PS00211">
    <property type="entry name" value="ABC_TRANSPORTER_1"/>
    <property type="match status" value="1"/>
</dbReference>
<dbReference type="GO" id="GO:0016887">
    <property type="term" value="F:ATP hydrolysis activity"/>
    <property type="evidence" value="ECO:0007669"/>
    <property type="project" value="InterPro"/>
</dbReference>
<dbReference type="AlphaFoldDB" id="A0A2N5NEB5"/>
<gene>
    <name evidence="6" type="ORF">CDL18_14795</name>
</gene>
<name>A0A2N5NEB5_MEDGN</name>
<dbReference type="PROSITE" id="PS50893">
    <property type="entry name" value="ABC_TRANSPORTER_2"/>
    <property type="match status" value="1"/>
</dbReference>
<dbReference type="PANTHER" id="PTHR43335:SF8">
    <property type="entry name" value="ABC TRANSPORTER, ATP-BINDING PROTEIN"/>
    <property type="match status" value="1"/>
</dbReference>
<dbReference type="Pfam" id="PF00005">
    <property type="entry name" value="ABC_tran"/>
    <property type="match status" value="1"/>
</dbReference>
<evidence type="ECO:0000256" key="3">
    <source>
        <dbReference type="ARBA" id="ARBA00022741"/>
    </source>
</evidence>
<dbReference type="SMART" id="SM00382">
    <property type="entry name" value="AAA"/>
    <property type="match status" value="1"/>
</dbReference>
<dbReference type="InterPro" id="IPR003439">
    <property type="entry name" value="ABC_transporter-like_ATP-bd"/>
</dbReference>
<evidence type="ECO:0000256" key="2">
    <source>
        <dbReference type="ARBA" id="ARBA00022448"/>
    </source>
</evidence>
<reference evidence="6 7" key="1">
    <citation type="journal article" date="2017" name="Genome Med.">
        <title>A novel Ruminococcus gnavus clade enriched in inflammatory bowel disease patients.</title>
        <authorList>
            <person name="Hall A.B."/>
            <person name="Yassour M."/>
            <person name="Sauk J."/>
            <person name="Garner A."/>
            <person name="Jiang X."/>
            <person name="Arthur T."/>
            <person name="Lagoudas G.K."/>
            <person name="Vatanen T."/>
            <person name="Fornelos N."/>
            <person name="Wilson R."/>
            <person name="Bertha M."/>
            <person name="Cohen M."/>
            <person name="Garber J."/>
            <person name="Khalili H."/>
            <person name="Gevers D."/>
            <person name="Ananthakrishnan A.N."/>
            <person name="Kugathasan S."/>
            <person name="Lander E.S."/>
            <person name="Blainey P."/>
            <person name="Vlamakis H."/>
            <person name="Xavier R.J."/>
            <person name="Huttenhower C."/>
        </authorList>
    </citation>
    <scope>NUCLEOTIDE SEQUENCE [LARGE SCALE GENOMIC DNA]</scope>
    <source>
        <strain evidence="6 7">RJX1118</strain>
    </source>
</reference>
<comment type="similarity">
    <text evidence="1">Belongs to the ABC transporter superfamily.</text>
</comment>
<proteinExistence type="inferred from homology"/>
<dbReference type="SUPFAM" id="SSF52540">
    <property type="entry name" value="P-loop containing nucleoside triphosphate hydrolases"/>
    <property type="match status" value="1"/>
</dbReference>
<comment type="caution">
    <text evidence="6">The sequence shown here is derived from an EMBL/GenBank/DDBJ whole genome shotgun (WGS) entry which is preliminary data.</text>
</comment>
<evidence type="ECO:0000313" key="6">
    <source>
        <dbReference type="EMBL" id="PLT52431.1"/>
    </source>
</evidence>
<dbReference type="Gene3D" id="3.40.50.300">
    <property type="entry name" value="P-loop containing nucleotide triphosphate hydrolases"/>
    <property type="match status" value="1"/>
</dbReference>
<dbReference type="Proteomes" id="UP000234849">
    <property type="component" value="Unassembled WGS sequence"/>
</dbReference>
<evidence type="ECO:0000313" key="7">
    <source>
        <dbReference type="Proteomes" id="UP000234849"/>
    </source>
</evidence>
<keyword evidence="3" id="KW-0547">Nucleotide-binding</keyword>